<dbReference type="OrthoDB" id="2122304at2759"/>
<evidence type="ECO:0000313" key="6">
    <source>
        <dbReference type="EMBL" id="KLJ07862.1"/>
    </source>
</evidence>
<protein>
    <recommendedName>
        <fullName evidence="8">MAPEG family protein</fullName>
    </recommendedName>
</protein>
<reference evidence="7" key="1">
    <citation type="journal article" date="2015" name="PLoS Genet.">
        <title>The dynamic genome and transcriptome of the human fungal pathogen Blastomyces and close relative Emmonsia.</title>
        <authorList>
            <person name="Munoz J.F."/>
            <person name="Gauthier G.M."/>
            <person name="Desjardins C.A."/>
            <person name="Gallo J.E."/>
            <person name="Holder J."/>
            <person name="Sullivan T.D."/>
            <person name="Marty A.J."/>
            <person name="Carmen J.C."/>
            <person name="Chen Z."/>
            <person name="Ding L."/>
            <person name="Gujja S."/>
            <person name="Magrini V."/>
            <person name="Misas E."/>
            <person name="Mitreva M."/>
            <person name="Priest M."/>
            <person name="Saif S."/>
            <person name="Whiston E.A."/>
            <person name="Young S."/>
            <person name="Zeng Q."/>
            <person name="Goldman W.E."/>
            <person name="Mardis E.R."/>
            <person name="Taylor J.W."/>
            <person name="McEwen J.G."/>
            <person name="Clay O.K."/>
            <person name="Klein B.S."/>
            <person name="Cuomo C.A."/>
        </authorList>
    </citation>
    <scope>NUCLEOTIDE SEQUENCE [LARGE SCALE GENOMIC DNA]</scope>
    <source>
        <strain evidence="7">UAMH 139</strain>
    </source>
</reference>
<dbReference type="SUPFAM" id="SSF161084">
    <property type="entry name" value="MAPEG domain-like"/>
    <property type="match status" value="1"/>
</dbReference>
<keyword evidence="2 5" id="KW-0812">Transmembrane</keyword>
<keyword evidence="3 5" id="KW-1133">Transmembrane helix</keyword>
<dbReference type="Proteomes" id="UP000053573">
    <property type="component" value="Unassembled WGS sequence"/>
</dbReference>
<evidence type="ECO:0008006" key="8">
    <source>
        <dbReference type="Google" id="ProtNLM"/>
    </source>
</evidence>
<dbReference type="Pfam" id="PF01124">
    <property type="entry name" value="MAPEG"/>
    <property type="match status" value="1"/>
</dbReference>
<sequence length="154" mass="16573">MQATNNWSFHSIAGAYVLGLVPHGYYVLKLASIRQISNVMPRDHFSSLKGNIPADTWNKLCRAHSAHLNALESLPLFAAAMIAGNAAKLPASDLNLIAAEYIGARMIYTALYMGVRSEGLSYLRTGVWAWSIGLPLYGLIQAGRALAGGEGDIL</sequence>
<dbReference type="EMBL" id="LDEV01002733">
    <property type="protein sequence ID" value="KLJ07862.1"/>
    <property type="molecule type" value="Genomic_DNA"/>
</dbReference>
<evidence type="ECO:0000256" key="4">
    <source>
        <dbReference type="ARBA" id="ARBA00023136"/>
    </source>
</evidence>
<dbReference type="GO" id="GO:0016020">
    <property type="term" value="C:membrane"/>
    <property type="evidence" value="ECO:0007669"/>
    <property type="project" value="UniProtKB-SubCell"/>
</dbReference>
<dbReference type="InterPro" id="IPR023352">
    <property type="entry name" value="MAPEG-like_dom_sf"/>
</dbReference>
<dbReference type="PANTHER" id="PTHR35371:SF1">
    <property type="entry name" value="BLR7753 PROTEIN"/>
    <property type="match status" value="1"/>
</dbReference>
<dbReference type="AlphaFoldDB" id="A0A0H1BA38"/>
<organism evidence="6 7">
    <name type="scientific">Blastomyces silverae</name>
    <dbReference type="NCBI Taxonomy" id="2060906"/>
    <lineage>
        <taxon>Eukaryota</taxon>
        <taxon>Fungi</taxon>
        <taxon>Dikarya</taxon>
        <taxon>Ascomycota</taxon>
        <taxon>Pezizomycotina</taxon>
        <taxon>Eurotiomycetes</taxon>
        <taxon>Eurotiomycetidae</taxon>
        <taxon>Onygenales</taxon>
        <taxon>Ajellomycetaceae</taxon>
        <taxon>Blastomyces</taxon>
    </lineage>
</organism>
<dbReference type="InterPro" id="IPR001129">
    <property type="entry name" value="Membr-assoc_MAPEG"/>
</dbReference>
<dbReference type="PANTHER" id="PTHR35371">
    <property type="entry name" value="INNER MEMBRANE PROTEIN"/>
    <property type="match status" value="1"/>
</dbReference>
<evidence type="ECO:0000313" key="7">
    <source>
        <dbReference type="Proteomes" id="UP000053573"/>
    </source>
</evidence>
<keyword evidence="7" id="KW-1185">Reference proteome</keyword>
<gene>
    <name evidence="6" type="ORF">EMPG_16644</name>
</gene>
<name>A0A0H1BA38_9EURO</name>
<comment type="caution">
    <text evidence="6">The sequence shown here is derived from an EMBL/GenBank/DDBJ whole genome shotgun (WGS) entry which is preliminary data.</text>
</comment>
<evidence type="ECO:0000256" key="1">
    <source>
        <dbReference type="ARBA" id="ARBA00004370"/>
    </source>
</evidence>
<feature type="transmembrane region" description="Helical" evidence="5">
    <location>
        <begin position="6"/>
        <end position="28"/>
    </location>
</feature>
<evidence type="ECO:0000256" key="3">
    <source>
        <dbReference type="ARBA" id="ARBA00022989"/>
    </source>
</evidence>
<proteinExistence type="predicted"/>
<comment type="subcellular location">
    <subcellularLocation>
        <location evidence="1">Membrane</location>
    </subcellularLocation>
</comment>
<keyword evidence="4 5" id="KW-0472">Membrane</keyword>
<evidence type="ECO:0000256" key="5">
    <source>
        <dbReference type="SAM" id="Phobius"/>
    </source>
</evidence>
<evidence type="ECO:0000256" key="2">
    <source>
        <dbReference type="ARBA" id="ARBA00022692"/>
    </source>
</evidence>
<dbReference type="Gene3D" id="1.20.120.550">
    <property type="entry name" value="Membrane associated eicosanoid/glutathione metabolism-like domain"/>
    <property type="match status" value="1"/>
</dbReference>
<accession>A0A0H1BA38</accession>